<reference evidence="3 4" key="1">
    <citation type="journal article" date="2018" name="G3 (Bethesda)">
        <title>Phylogenetic and Phylogenomic Definition of Rhizopus Species.</title>
        <authorList>
            <person name="Gryganskyi A.P."/>
            <person name="Golan J."/>
            <person name="Dolatabadi S."/>
            <person name="Mondo S."/>
            <person name="Robb S."/>
            <person name="Idnurm A."/>
            <person name="Muszewska A."/>
            <person name="Steczkiewicz K."/>
            <person name="Masonjones S."/>
            <person name="Liao H.L."/>
            <person name="Gajdeczka M.T."/>
            <person name="Anike F."/>
            <person name="Vuek A."/>
            <person name="Anishchenko I.M."/>
            <person name="Voigt K."/>
            <person name="de Hoog G.S."/>
            <person name="Smith M.E."/>
            <person name="Heitman J."/>
            <person name="Vilgalys R."/>
            <person name="Stajich J.E."/>
        </authorList>
    </citation>
    <scope>NUCLEOTIDE SEQUENCE [LARGE SCALE GENOMIC DNA]</scope>
    <source>
        <strain evidence="3 4">LSU 92-RS-03</strain>
    </source>
</reference>
<organism evidence="3 4">
    <name type="scientific">Rhizopus stolonifer</name>
    <name type="common">Rhizopus nigricans</name>
    <dbReference type="NCBI Taxonomy" id="4846"/>
    <lineage>
        <taxon>Eukaryota</taxon>
        <taxon>Fungi</taxon>
        <taxon>Fungi incertae sedis</taxon>
        <taxon>Mucoromycota</taxon>
        <taxon>Mucoromycotina</taxon>
        <taxon>Mucoromycetes</taxon>
        <taxon>Mucorales</taxon>
        <taxon>Mucorineae</taxon>
        <taxon>Rhizopodaceae</taxon>
        <taxon>Rhizopus</taxon>
    </lineage>
</organism>
<feature type="coiled-coil region" evidence="1">
    <location>
        <begin position="48"/>
        <end position="82"/>
    </location>
</feature>
<proteinExistence type="predicted"/>
<gene>
    <name evidence="3" type="ORF">CU098_011732</name>
</gene>
<evidence type="ECO:0000256" key="1">
    <source>
        <dbReference type="SAM" id="Coils"/>
    </source>
</evidence>
<keyword evidence="4" id="KW-1185">Reference proteome</keyword>
<dbReference type="Proteomes" id="UP000253551">
    <property type="component" value="Unassembled WGS sequence"/>
</dbReference>
<feature type="coiled-coil region" evidence="1">
    <location>
        <begin position="170"/>
        <end position="275"/>
    </location>
</feature>
<feature type="region of interest" description="Disordered" evidence="2">
    <location>
        <begin position="1"/>
        <end position="41"/>
    </location>
</feature>
<keyword evidence="1" id="KW-0175">Coiled coil</keyword>
<sequence>MDLKKRSIYYLDQDDEEEDEWEREASSSSTQKSRSIKPLPPNPYAAQIDILDKQYELINTNYQDLSDQLEQLQASLDYFEKEEASQKTNTDKAQQKYMKVIEDTISLTLSTTKDVTALLNSDTPLWKKDTELSNKLKSKLAYWQNLFEEQDQKNTHYALVKDYKSTQFDLIDLNAQILGYEARIQQLNTERSKLNGLPKMLPILISETENYMKEMQQVSKEMSAFEKNMIQPCLTRLAEIQVVYPSQKKELDKELEKMEALVNDLEAMYKILIKQRAFQQLITYISDSSVAKEKELKTVTEEFEAEATQPTVVQEDESIQEIKQLLDVHFKENNGDTILDQIQTLKQQHLELKNKWQDNVRSYMDAASELNNLKQRLSQNLFTHSTSTNDLIMTPKPYTNLQNELEFHTHELKLAIIELEKVGLDHKR</sequence>
<evidence type="ECO:0000313" key="4">
    <source>
        <dbReference type="Proteomes" id="UP000253551"/>
    </source>
</evidence>
<dbReference type="EMBL" id="PJQM01000177">
    <property type="protein sequence ID" value="RCI06333.1"/>
    <property type="molecule type" value="Genomic_DNA"/>
</dbReference>
<accession>A0A367KVU7</accession>
<dbReference type="OrthoDB" id="2420495at2759"/>
<dbReference type="AlphaFoldDB" id="A0A367KVU7"/>
<evidence type="ECO:0000256" key="2">
    <source>
        <dbReference type="SAM" id="MobiDB-lite"/>
    </source>
</evidence>
<evidence type="ECO:0000313" key="3">
    <source>
        <dbReference type="EMBL" id="RCI06333.1"/>
    </source>
</evidence>
<comment type="caution">
    <text evidence="3">The sequence shown here is derived from an EMBL/GenBank/DDBJ whole genome shotgun (WGS) entry which is preliminary data.</text>
</comment>
<protein>
    <submittedName>
        <fullName evidence="3">Uncharacterized protein</fullName>
    </submittedName>
</protein>
<feature type="compositionally biased region" description="Acidic residues" evidence="2">
    <location>
        <begin position="12"/>
        <end position="22"/>
    </location>
</feature>
<name>A0A367KVU7_RHIST</name>
<feature type="coiled-coil region" evidence="1">
    <location>
        <begin position="360"/>
        <end position="418"/>
    </location>
</feature>